<keyword evidence="4 5" id="KW-0732">Signal</keyword>
<sequence length="336" mass="38427">MSFLDVVVFISLFITCNSLSLDKRIEEKFLNSTHTNNWAVLVDTSRYWFNYRHVTNVLIFYEAVKRLGIPDSNIIMMLADNIPCNARNPQPGEIHDDLNNNLYLNDIEVDYHGYEVTVEALVRLLTGQVDENTPRNKRLLSDQQSNVMVYLTGHGGVGFLKFQDAEEFTEVDVANVVETMYQQKRYNELFLIADTCHSESLYRSITSPNVLATSSSLLEEESVSYHMDSAIGVHTVDRYAFFCGRFLTKHVQDRNSTATMSGYLDSCPREDCLSGIGQRTDLFNRDPSRVRVVDFFGARKYTKPSTSEVNLLEEDGTPFTVVNDWMGLGKDRHLEY</sequence>
<dbReference type="Pfam" id="PF01650">
    <property type="entry name" value="Peptidase_C13"/>
    <property type="match status" value="1"/>
</dbReference>
<dbReference type="GO" id="GO:0042765">
    <property type="term" value="C:GPI-anchor transamidase complex"/>
    <property type="evidence" value="ECO:0007669"/>
    <property type="project" value="InterPro"/>
</dbReference>
<evidence type="ECO:0000256" key="5">
    <source>
        <dbReference type="SAM" id="SignalP"/>
    </source>
</evidence>
<dbReference type="PANTHER" id="PTHR48067:SF1">
    <property type="entry name" value="GPI-ANCHOR TRANSAMIDASE"/>
    <property type="match status" value="1"/>
</dbReference>
<evidence type="ECO:0000256" key="2">
    <source>
        <dbReference type="ARBA" id="ARBA00009941"/>
    </source>
</evidence>
<evidence type="ECO:0000313" key="7">
    <source>
        <dbReference type="WBParaSite" id="BXY_0271100.1"/>
    </source>
</evidence>
<proteinExistence type="inferred from homology"/>
<dbReference type="GO" id="GO:0016255">
    <property type="term" value="P:attachment of GPI anchor to protein"/>
    <property type="evidence" value="ECO:0007669"/>
    <property type="project" value="InterPro"/>
</dbReference>
<dbReference type="GO" id="GO:0006508">
    <property type="term" value="P:proteolysis"/>
    <property type="evidence" value="ECO:0007669"/>
    <property type="project" value="InterPro"/>
</dbReference>
<dbReference type="UniPathway" id="UPA00196"/>
<dbReference type="GO" id="GO:0006506">
    <property type="term" value="P:GPI anchor biosynthetic process"/>
    <property type="evidence" value="ECO:0007669"/>
    <property type="project" value="UniProtKB-UniPathway"/>
</dbReference>
<dbReference type="AlphaFoldDB" id="A0A1I7RPS0"/>
<dbReference type="GO" id="GO:0003923">
    <property type="term" value="F:GPI-anchor transamidase activity"/>
    <property type="evidence" value="ECO:0007669"/>
    <property type="project" value="InterPro"/>
</dbReference>
<dbReference type="InterPro" id="IPR028361">
    <property type="entry name" value="GPI_transamidase"/>
</dbReference>
<keyword evidence="3" id="KW-0337">GPI-anchor biosynthesis</keyword>
<evidence type="ECO:0000256" key="4">
    <source>
        <dbReference type="ARBA" id="ARBA00022729"/>
    </source>
</evidence>
<dbReference type="Proteomes" id="UP000095284">
    <property type="component" value="Unplaced"/>
</dbReference>
<feature type="signal peptide" evidence="5">
    <location>
        <begin position="1"/>
        <end position="18"/>
    </location>
</feature>
<comment type="pathway">
    <text evidence="1">Glycolipid biosynthesis; glycosylphosphatidylinositol-anchor biosynthesis.</text>
</comment>
<dbReference type="PANTHER" id="PTHR48067">
    <property type="entry name" value="GPI-ANCHOR TRANSAMIDASE"/>
    <property type="match status" value="1"/>
</dbReference>
<comment type="similarity">
    <text evidence="2">Belongs to the peptidase C13 family.</text>
</comment>
<dbReference type="Gene3D" id="3.40.50.1460">
    <property type="match status" value="1"/>
</dbReference>
<evidence type="ECO:0000256" key="1">
    <source>
        <dbReference type="ARBA" id="ARBA00004687"/>
    </source>
</evidence>
<reference evidence="7" key="1">
    <citation type="submission" date="2016-11" db="UniProtKB">
        <authorList>
            <consortium name="WormBaseParasite"/>
        </authorList>
    </citation>
    <scope>IDENTIFICATION</scope>
</reference>
<dbReference type="WBParaSite" id="BXY_0271100.1">
    <property type="protein sequence ID" value="BXY_0271100.1"/>
    <property type="gene ID" value="BXY_0271100"/>
</dbReference>
<accession>A0A1I7RPS0</accession>
<protein>
    <submittedName>
        <fullName evidence="7">GPI-anchor transamidase</fullName>
    </submittedName>
</protein>
<dbReference type="FunFam" id="3.40.50.1460:FF:000021">
    <property type="entry name" value="GPI-anchor transamidase"/>
    <property type="match status" value="1"/>
</dbReference>
<organism evidence="6 7">
    <name type="scientific">Bursaphelenchus xylophilus</name>
    <name type="common">Pinewood nematode worm</name>
    <name type="synonym">Aphelenchoides xylophilus</name>
    <dbReference type="NCBI Taxonomy" id="6326"/>
    <lineage>
        <taxon>Eukaryota</taxon>
        <taxon>Metazoa</taxon>
        <taxon>Ecdysozoa</taxon>
        <taxon>Nematoda</taxon>
        <taxon>Chromadorea</taxon>
        <taxon>Rhabditida</taxon>
        <taxon>Tylenchina</taxon>
        <taxon>Tylenchomorpha</taxon>
        <taxon>Aphelenchoidea</taxon>
        <taxon>Aphelenchoididae</taxon>
        <taxon>Bursaphelenchus</taxon>
    </lineage>
</organism>
<name>A0A1I7RPS0_BURXY</name>
<feature type="chain" id="PRO_5028042975" evidence="5">
    <location>
        <begin position="19"/>
        <end position="336"/>
    </location>
</feature>
<dbReference type="PRINTS" id="PR00776">
    <property type="entry name" value="HEMOGLOBNASE"/>
</dbReference>
<evidence type="ECO:0000313" key="6">
    <source>
        <dbReference type="Proteomes" id="UP000095284"/>
    </source>
</evidence>
<dbReference type="InterPro" id="IPR001096">
    <property type="entry name" value="Peptidase_C13"/>
</dbReference>
<dbReference type="eggNOG" id="KOG1349">
    <property type="taxonomic scope" value="Eukaryota"/>
</dbReference>
<evidence type="ECO:0000256" key="3">
    <source>
        <dbReference type="ARBA" id="ARBA00022502"/>
    </source>
</evidence>